<feature type="coiled-coil region" evidence="1">
    <location>
        <begin position="97"/>
        <end position="134"/>
    </location>
</feature>
<proteinExistence type="predicted"/>
<dbReference type="Proteomes" id="UP001595793">
    <property type="component" value="Unassembled WGS sequence"/>
</dbReference>
<evidence type="ECO:0000259" key="2">
    <source>
        <dbReference type="Pfam" id="PF14129"/>
    </source>
</evidence>
<dbReference type="Pfam" id="PF14129">
    <property type="entry name" value="DUF4296"/>
    <property type="match status" value="1"/>
</dbReference>
<evidence type="ECO:0000256" key="1">
    <source>
        <dbReference type="SAM" id="Coils"/>
    </source>
</evidence>
<keyword evidence="1" id="KW-0175">Coiled coil</keyword>
<accession>A0ABV8H616</accession>
<gene>
    <name evidence="3" type="ORF">ACFOS1_02805</name>
</gene>
<name>A0ABV8H616_9FLAO</name>
<protein>
    <submittedName>
        <fullName evidence="3">DUF4296 domain-containing protein</fullName>
    </submittedName>
</protein>
<dbReference type="RefSeq" id="WP_290236323.1">
    <property type="nucleotide sequence ID" value="NZ_JAUFPZ010000002.1"/>
</dbReference>
<sequence>MRFFKYSLIFVIFIGISCQDVKHVSKPNNLIPQDKMVDILTEIVLVNSARNYNKVMLEKSGIKPNQYIYQKFAIDSVQFEKSNEYYSENYNDYVSIFDKVKDSLDALKEHYNKLTEEEKKIEDSLNKIKLDKNRPDLKKEIDSIEVEVDSIAKDSADAAILDSIKAKETTRLRKATR</sequence>
<reference evidence="4" key="1">
    <citation type="journal article" date="2019" name="Int. J. Syst. Evol. Microbiol.">
        <title>The Global Catalogue of Microorganisms (GCM) 10K type strain sequencing project: providing services to taxonomists for standard genome sequencing and annotation.</title>
        <authorList>
            <consortium name="The Broad Institute Genomics Platform"/>
            <consortium name="The Broad Institute Genome Sequencing Center for Infectious Disease"/>
            <person name="Wu L."/>
            <person name="Ma J."/>
        </authorList>
    </citation>
    <scope>NUCLEOTIDE SEQUENCE [LARGE SCALE GENOMIC DNA]</scope>
    <source>
        <strain evidence="4">CECT 9128</strain>
    </source>
</reference>
<keyword evidence="4" id="KW-1185">Reference proteome</keyword>
<comment type="caution">
    <text evidence="3">The sequence shown here is derived from an EMBL/GenBank/DDBJ whole genome shotgun (WGS) entry which is preliminary data.</text>
</comment>
<dbReference type="PROSITE" id="PS51257">
    <property type="entry name" value="PROKAR_LIPOPROTEIN"/>
    <property type="match status" value="1"/>
</dbReference>
<evidence type="ECO:0000313" key="3">
    <source>
        <dbReference type="EMBL" id="MFC4026320.1"/>
    </source>
</evidence>
<evidence type="ECO:0000313" key="4">
    <source>
        <dbReference type="Proteomes" id="UP001595793"/>
    </source>
</evidence>
<organism evidence="3 4">
    <name type="scientific">Zunongwangia endophytica</name>
    <dbReference type="NCBI Taxonomy" id="1808945"/>
    <lineage>
        <taxon>Bacteria</taxon>
        <taxon>Pseudomonadati</taxon>
        <taxon>Bacteroidota</taxon>
        <taxon>Flavobacteriia</taxon>
        <taxon>Flavobacteriales</taxon>
        <taxon>Flavobacteriaceae</taxon>
        <taxon>Zunongwangia</taxon>
    </lineage>
</organism>
<dbReference type="InterPro" id="IPR025381">
    <property type="entry name" value="DUF4296"/>
</dbReference>
<feature type="domain" description="DUF4296" evidence="2">
    <location>
        <begin position="27"/>
        <end position="108"/>
    </location>
</feature>
<dbReference type="EMBL" id="JBHSAS010000006">
    <property type="protein sequence ID" value="MFC4026320.1"/>
    <property type="molecule type" value="Genomic_DNA"/>
</dbReference>